<feature type="domain" description="LptD C-terminal" evidence="6">
    <location>
        <begin position="322"/>
        <end position="696"/>
    </location>
</feature>
<feature type="domain" description="Organic solvent tolerance-like N-terminal" evidence="5">
    <location>
        <begin position="77"/>
        <end position="205"/>
    </location>
</feature>
<comment type="similarity">
    <text evidence="4">Belongs to the LptD family.</text>
</comment>
<dbReference type="GO" id="GO:0015920">
    <property type="term" value="P:lipopolysaccharide transport"/>
    <property type="evidence" value="ECO:0007669"/>
    <property type="project" value="InterPro"/>
</dbReference>
<dbReference type="Proteomes" id="UP000267342">
    <property type="component" value="Chromosome"/>
</dbReference>
<dbReference type="EMBL" id="AP018933">
    <property type="protein sequence ID" value="BBG30824.1"/>
    <property type="molecule type" value="Genomic_DNA"/>
</dbReference>
<dbReference type="GO" id="GO:1990351">
    <property type="term" value="C:transporter complex"/>
    <property type="evidence" value="ECO:0007669"/>
    <property type="project" value="TreeGrafter"/>
</dbReference>
<dbReference type="RefSeq" id="WP_027705927.1">
    <property type="nucleotide sequence ID" value="NZ_AP018933.1"/>
</dbReference>
<dbReference type="InterPro" id="IPR007543">
    <property type="entry name" value="LptD_C"/>
</dbReference>
<comment type="subunit">
    <text evidence="4">Component of the lipopolysaccharide transport and assembly complex. Interacts with LptE and LptA.</text>
</comment>
<dbReference type="GO" id="GO:0043165">
    <property type="term" value="P:Gram-negative-bacterium-type cell outer membrane assembly"/>
    <property type="evidence" value="ECO:0007669"/>
    <property type="project" value="UniProtKB-UniRule"/>
</dbReference>
<dbReference type="InterPro" id="IPR050218">
    <property type="entry name" value="LptD"/>
</dbReference>
<dbReference type="AlphaFoldDB" id="A0A348HGS2"/>
<comment type="subcellular location">
    <subcellularLocation>
        <location evidence="4">Cell outer membrane</location>
    </subcellularLocation>
</comment>
<dbReference type="Pfam" id="PF04453">
    <property type="entry name" value="LptD"/>
    <property type="match status" value="1"/>
</dbReference>
<keyword evidence="1 4" id="KW-0732">Signal</keyword>
<comment type="function">
    <text evidence="4">Together with LptE, is involved in the assembly of lipopolysaccharide (LPS) at the surface of the outer membrane.</text>
</comment>
<evidence type="ECO:0000256" key="4">
    <source>
        <dbReference type="HAMAP-Rule" id="MF_01411"/>
    </source>
</evidence>
<dbReference type="PANTHER" id="PTHR30189">
    <property type="entry name" value="LPS-ASSEMBLY PROTEIN"/>
    <property type="match status" value="1"/>
</dbReference>
<comment type="caution">
    <text evidence="4">Lacks conserved residue(s) required for the propagation of feature annotation.</text>
</comment>
<keyword evidence="8" id="KW-1185">Reference proteome</keyword>
<accession>A0A348HGS2</accession>
<dbReference type="STRING" id="1123510.GCA_000620025_00811"/>
<evidence type="ECO:0000259" key="5">
    <source>
        <dbReference type="Pfam" id="PF03968"/>
    </source>
</evidence>
<sequence>MGQRTFRTVAWLAGVVSVAGVGTLVNAEDLASLPADQLDWVAWGSDRPAGEVCQGHYVMPDYLLAPAAEAGHVRGQSDTATYGSEGQTELNGRVILRQGEQQLQASQATLANDRSKVDLQGPITYRQPGVLVRGDQGEFGLNNQAADVQRAYFVFHQARLRGNAQRLERLNDGQYRILSGSFTTCEPQSRLWTLNGHNVVINRAAGYGTATHSTLRFYDVPVFYWPWVRFPIDDRRLTGMLYPSVGYSNSNGFDYLQPIYLNLAPNYDATLYPRYMARRGLVMGGQFRYLFDTDRGTIDGNYLNSDKGGSRDDSNYELLRQKKRWYINFQHDGSFNARTTYQLRYGAASDGNYFEDFGSTFAEQNTDNLERRAQIDYQGDVWHLQARARGYQVMDFPVKDKDKPFYELPSLSANASWHQPSGTYEEWNSNVTNFTRDVRWNNSGIDPTEAVTGARLNLAPAIGYRRAPSWGFFEPRAQMYLTQYQLDWKQAGNRDWDKSPGRAVPVLSVDSGLVFERPTHLFGSDWRQTLEPRLYYAYVPHRDQDNLPTFDTDYLSPSWSQLWTPFRFNGIDRIGDVNKLSYGVSSRFLEDATGRERFTASIGQSRYFEDRKVTDNDPSKNFNDPKSDYWYMNHRKNSPAIGQLTWNINDRYRVRYANFFDTERGQTERNEVYLHYQHPAGRIFNLGYRWQVKDFDPSGDLDDRLGYNREEYDTSFALKVNGPFSVVGRYLYDHTNDRSLEALAGVQYNDCCYAVEVAWRVYRDDNDTTNTIADDELKRGIFLRFMLKGLGGLGNKPETYYQQAIEGYDPVLFQ</sequence>
<keyword evidence="2 4" id="KW-0472">Membrane</keyword>
<gene>
    <name evidence="4" type="primary">lptD</name>
    <name evidence="7" type="ORF">ZBT109_2080</name>
</gene>
<dbReference type="HAMAP" id="MF_01411">
    <property type="entry name" value="LPS_assembly_LptD"/>
    <property type="match status" value="1"/>
</dbReference>
<proteinExistence type="inferred from homology"/>
<dbReference type="InterPro" id="IPR005653">
    <property type="entry name" value="OstA-like_N"/>
</dbReference>
<evidence type="ECO:0000259" key="6">
    <source>
        <dbReference type="Pfam" id="PF04453"/>
    </source>
</evidence>
<dbReference type="KEGG" id="zpl:ZBT109_2080"/>
<protein>
    <recommendedName>
        <fullName evidence="4">LPS-assembly protein LptD</fullName>
    </recommendedName>
</protein>
<keyword evidence="3 4" id="KW-0998">Cell outer membrane</keyword>
<dbReference type="OrthoDB" id="9760225at2"/>
<evidence type="ECO:0000313" key="7">
    <source>
        <dbReference type="EMBL" id="BBG30824.1"/>
    </source>
</evidence>
<dbReference type="PANTHER" id="PTHR30189:SF1">
    <property type="entry name" value="LPS-ASSEMBLY PROTEIN LPTD"/>
    <property type="match status" value="1"/>
</dbReference>
<dbReference type="InterPro" id="IPR020889">
    <property type="entry name" value="LipoPS_assembly_LptD"/>
</dbReference>
<evidence type="ECO:0000256" key="3">
    <source>
        <dbReference type="ARBA" id="ARBA00023237"/>
    </source>
</evidence>
<evidence type="ECO:0000313" key="8">
    <source>
        <dbReference type="Proteomes" id="UP000267342"/>
    </source>
</evidence>
<name>A0A348HGS2_9GAMM</name>
<evidence type="ECO:0000256" key="2">
    <source>
        <dbReference type="ARBA" id="ARBA00023136"/>
    </source>
</evidence>
<evidence type="ECO:0000256" key="1">
    <source>
        <dbReference type="ARBA" id="ARBA00022729"/>
    </source>
</evidence>
<dbReference type="GO" id="GO:0009279">
    <property type="term" value="C:cell outer membrane"/>
    <property type="evidence" value="ECO:0007669"/>
    <property type="project" value="UniProtKB-SubCell"/>
</dbReference>
<organism evidence="7 8">
    <name type="scientific">Zymobacter palmae</name>
    <dbReference type="NCBI Taxonomy" id="33074"/>
    <lineage>
        <taxon>Bacteria</taxon>
        <taxon>Pseudomonadati</taxon>
        <taxon>Pseudomonadota</taxon>
        <taxon>Gammaproteobacteria</taxon>
        <taxon>Oceanospirillales</taxon>
        <taxon>Halomonadaceae</taxon>
        <taxon>Zymobacter group</taxon>
        <taxon>Zymobacter</taxon>
    </lineage>
</organism>
<dbReference type="Pfam" id="PF03968">
    <property type="entry name" value="LptD_N"/>
    <property type="match status" value="1"/>
</dbReference>
<reference evidence="7 8" key="1">
    <citation type="submission" date="2018-09" db="EMBL/GenBank/DDBJ databases">
        <title>Zymobacter palmae IAM14233 (=T109) whole genome analysis.</title>
        <authorList>
            <person name="Yanase H."/>
        </authorList>
    </citation>
    <scope>NUCLEOTIDE SEQUENCE [LARGE SCALE GENOMIC DNA]</scope>
    <source>
        <strain evidence="7 8">IAM14233</strain>
    </source>
</reference>